<dbReference type="PANTHER" id="PTHR43817:SF1">
    <property type="entry name" value="HYDROLASE, FAMILY 43, PUTATIVE (AFU_ORTHOLOGUE AFUA_3G01660)-RELATED"/>
    <property type="match status" value="1"/>
</dbReference>
<reference evidence="5" key="1">
    <citation type="submission" date="2019-03" db="EMBL/GenBank/DDBJ databases">
        <title>Single cell metagenomics reveals metabolic interactions within the superorganism composed of flagellate Streblomastix strix and complex community of Bacteroidetes bacteria on its surface.</title>
        <authorList>
            <person name="Treitli S.C."/>
            <person name="Kolisko M."/>
            <person name="Husnik F."/>
            <person name="Keeling P."/>
            <person name="Hampl V."/>
        </authorList>
    </citation>
    <scope>NUCLEOTIDE SEQUENCE</scope>
    <source>
        <strain evidence="5">STM</strain>
    </source>
</reference>
<dbReference type="GO" id="GO:0004553">
    <property type="term" value="F:hydrolase activity, hydrolyzing O-glycosyl compounds"/>
    <property type="evidence" value="ECO:0007669"/>
    <property type="project" value="InterPro"/>
</dbReference>
<feature type="non-terminal residue" evidence="5">
    <location>
        <position position="1"/>
    </location>
</feature>
<dbReference type="SUPFAM" id="SSF49785">
    <property type="entry name" value="Galactose-binding domain-like"/>
    <property type="match status" value="1"/>
</dbReference>
<dbReference type="NCBIfam" id="NF045579">
    <property type="entry name" value="rhamnoside_JR"/>
    <property type="match status" value="1"/>
</dbReference>
<dbReference type="InterPro" id="IPR006104">
    <property type="entry name" value="Glyco_hydro_2_N"/>
</dbReference>
<dbReference type="AlphaFoldDB" id="A0A5J4S782"/>
<name>A0A5J4S782_9ZZZZ</name>
<keyword evidence="2" id="KW-0732">Signal</keyword>
<evidence type="ECO:0000313" key="5">
    <source>
        <dbReference type="EMBL" id="KAA6341986.1"/>
    </source>
</evidence>
<sequence>KYLHDDSWELGAANWTPTMEQAFAGDHGYELRKYLPVVAGKIIESHDVSDRFLYDFRRTIANLINRNHYLRLRDIAHKEGLGIHPESGGPHPAPIDALLNMGLGDIPMGEFWAIAETHRVEPHRRLYVKQGASAAHIYGKRFMQAEGATTIGPHWERDPWMLKPTMDRVFCEGLNRYVIHTFTHSPKEAGKPGNEYFAGTHINPNVTWWKQGKAFLDWTARNSFLLSQGLFVADVAFYYGDNIPNQVPFKHIDPRLGEGYDYDVVNTDVILNRMSVRNGKIYLPDGMSYWVLVLPNRKAINIQVLEKIEQLVKNGATVIGPQPETTTGAGNVDNRLKILSDLLWGKIDDTNTTENIYGKGKVVWGKTICDVLKDNGACPDFEYRNDDRPSEQATSIDYIHRQISQSSEDTDIYYVANRLERPEYFRASFRTSDKQPEIWYPETGKIVPVNVYVQSDGQTSLPLYLDPFGSVFVVFRHPAKTKPVTSVSLDGKEIFPSVSMTFDKAPFEYLPDGKLGFNQSGTFEFIQDGKVKKVIAKINSDQYLSGSWQVSFDPDWGGPEKTEFPKLISWTELSDPGIKYYSGTAVYRKTFTMDKPNANTRVYLNLGELHNIAEVRINGQSAGIWWKKPFAGDITDLVRKGENTLEVAVVNLWPNRLIGDQFLPEDKRFTKTNVMKFTKDSPLLPSGLIGPVWLSFGTLYRK</sequence>
<evidence type="ECO:0000256" key="3">
    <source>
        <dbReference type="ARBA" id="ARBA00022801"/>
    </source>
</evidence>
<evidence type="ECO:0000259" key="4">
    <source>
        <dbReference type="Pfam" id="PF02837"/>
    </source>
</evidence>
<dbReference type="InterPro" id="IPR008979">
    <property type="entry name" value="Galactose-bd-like_sf"/>
</dbReference>
<dbReference type="EMBL" id="SNRY01000352">
    <property type="protein sequence ID" value="KAA6341986.1"/>
    <property type="molecule type" value="Genomic_DNA"/>
</dbReference>
<evidence type="ECO:0000256" key="2">
    <source>
        <dbReference type="ARBA" id="ARBA00022729"/>
    </source>
</evidence>
<dbReference type="Pfam" id="PF02837">
    <property type="entry name" value="Glyco_hydro_2_N"/>
    <property type="match status" value="1"/>
</dbReference>
<feature type="domain" description="Glycosyl hydrolases family 2 sugar binding" evidence="4">
    <location>
        <begin position="572"/>
        <end position="661"/>
    </location>
</feature>
<dbReference type="Pfam" id="PF17132">
    <property type="entry name" value="Glyco_hydro_106"/>
    <property type="match status" value="1"/>
</dbReference>
<evidence type="ECO:0000256" key="1">
    <source>
        <dbReference type="ARBA" id="ARBA00007401"/>
    </source>
</evidence>
<dbReference type="GO" id="GO:0005975">
    <property type="term" value="P:carbohydrate metabolic process"/>
    <property type="evidence" value="ECO:0007669"/>
    <property type="project" value="InterPro"/>
</dbReference>
<gene>
    <name evidence="5" type="ORF">EZS27_010247</name>
</gene>
<proteinExistence type="inferred from homology"/>
<comment type="caution">
    <text evidence="5">The sequence shown here is derived from an EMBL/GenBank/DDBJ whole genome shotgun (WGS) entry which is preliminary data.</text>
</comment>
<dbReference type="PANTHER" id="PTHR43817">
    <property type="entry name" value="GLYCOSYL HYDROLASE"/>
    <property type="match status" value="1"/>
</dbReference>
<accession>A0A5J4S782</accession>
<dbReference type="Gene3D" id="2.60.120.260">
    <property type="entry name" value="Galactose-binding domain-like"/>
    <property type="match status" value="1"/>
</dbReference>
<organism evidence="5">
    <name type="scientific">termite gut metagenome</name>
    <dbReference type="NCBI Taxonomy" id="433724"/>
    <lineage>
        <taxon>unclassified sequences</taxon>
        <taxon>metagenomes</taxon>
        <taxon>organismal metagenomes</taxon>
    </lineage>
</organism>
<protein>
    <recommendedName>
        <fullName evidence="4">Glycosyl hydrolases family 2 sugar binding domain-containing protein</fullName>
    </recommendedName>
</protein>
<keyword evidence="3" id="KW-0378">Hydrolase</keyword>
<comment type="similarity">
    <text evidence="1">Belongs to the glycosyl hydrolase 2 family.</text>
</comment>